<evidence type="ECO:0000259" key="6">
    <source>
        <dbReference type="Pfam" id="PF02750"/>
    </source>
</evidence>
<comment type="subcellular location">
    <subcellularLocation>
        <location evidence="4">Synapse</location>
    </subcellularLocation>
</comment>
<evidence type="ECO:0000313" key="7">
    <source>
        <dbReference type="EMBL" id="KAG0120671.1"/>
    </source>
</evidence>
<accession>A0A835NTL7</accession>
<feature type="compositionally biased region" description="Low complexity" evidence="5">
    <location>
        <begin position="413"/>
        <end position="458"/>
    </location>
</feature>
<evidence type="ECO:0000256" key="2">
    <source>
        <dbReference type="ARBA" id="ARBA00022553"/>
    </source>
</evidence>
<dbReference type="Pfam" id="PF02750">
    <property type="entry name" value="Synapsin_C"/>
    <property type="match status" value="1"/>
</dbReference>
<organism evidence="7">
    <name type="scientific">Lamprotornis superbus</name>
    <dbReference type="NCBI Taxonomy" id="245042"/>
    <lineage>
        <taxon>Eukaryota</taxon>
        <taxon>Metazoa</taxon>
        <taxon>Chordata</taxon>
        <taxon>Craniata</taxon>
        <taxon>Vertebrata</taxon>
        <taxon>Euteleostomi</taxon>
        <taxon>Archelosauria</taxon>
        <taxon>Archosauria</taxon>
        <taxon>Dinosauria</taxon>
        <taxon>Saurischia</taxon>
        <taxon>Theropoda</taxon>
        <taxon>Coelurosauria</taxon>
        <taxon>Aves</taxon>
        <taxon>Neognathae</taxon>
        <taxon>Neoaves</taxon>
        <taxon>Telluraves</taxon>
        <taxon>Australaves</taxon>
        <taxon>Passeriformes</taxon>
        <taxon>Sturnidae</taxon>
        <taxon>Lamprotornis</taxon>
    </lineage>
</organism>
<feature type="compositionally biased region" description="Polar residues" evidence="5">
    <location>
        <begin position="459"/>
        <end position="469"/>
    </location>
</feature>
<dbReference type="PANTHER" id="PTHR10841">
    <property type="entry name" value="SYNAPSIN"/>
    <property type="match status" value="1"/>
</dbReference>
<dbReference type="Proteomes" id="UP000618051">
    <property type="component" value="Unassembled WGS sequence"/>
</dbReference>
<reference evidence="8 9" key="2">
    <citation type="journal article" date="2021" name="J. Hered.">
        <title>Feather Gene Expression Elucidates the Developmental Basis of Plumage Iridescence in African Starlings.</title>
        <authorList>
            <person name="Rubenstein D.R."/>
            <person name="Corvelo A."/>
            <person name="MacManes M.D."/>
            <person name="Maia R."/>
            <person name="Narzisi G."/>
            <person name="Rousaki A."/>
            <person name="Vandenabeele P."/>
            <person name="Shawkey M.D."/>
            <person name="Solomon J."/>
        </authorList>
    </citation>
    <scope>NUCLEOTIDE SEQUENCE [LARGE SCALE GENOMIC DNA]</scope>
    <source>
        <strain evidence="8">SS15</strain>
    </source>
</reference>
<evidence type="ECO:0000313" key="8">
    <source>
        <dbReference type="EMBL" id="KAI1239205.1"/>
    </source>
</evidence>
<dbReference type="EMBL" id="JADDUC020000005">
    <property type="protein sequence ID" value="KAI1239205.1"/>
    <property type="molecule type" value="Genomic_DNA"/>
</dbReference>
<dbReference type="InterPro" id="IPR001359">
    <property type="entry name" value="Synapsin"/>
</dbReference>
<dbReference type="PROSITE" id="PS00416">
    <property type="entry name" value="SYNAPSIN_2"/>
    <property type="match status" value="1"/>
</dbReference>
<dbReference type="EMBL" id="JADDUC010000060">
    <property type="protein sequence ID" value="KAG0120671.1"/>
    <property type="molecule type" value="Genomic_DNA"/>
</dbReference>
<reference evidence="7" key="1">
    <citation type="submission" date="2020-10" db="EMBL/GenBank/DDBJ databases">
        <title>Feather gene expression reveals the developmental basis of iridescence in African starlings.</title>
        <authorList>
            <person name="Rubenstein D.R."/>
        </authorList>
    </citation>
    <scope>NUCLEOTIDE SEQUENCE</scope>
    <source>
        <strain evidence="7">SS15</strain>
        <tissue evidence="7">Liver</tissue>
    </source>
</reference>
<feature type="region of interest" description="Disordered" evidence="5">
    <location>
        <begin position="825"/>
        <end position="850"/>
    </location>
</feature>
<dbReference type="SUPFAM" id="SSF56059">
    <property type="entry name" value="Glutathione synthetase ATP-binding domain-like"/>
    <property type="match status" value="1"/>
</dbReference>
<keyword evidence="3" id="KW-0770">Synapse</keyword>
<dbReference type="AlphaFoldDB" id="A0A835NTL7"/>
<keyword evidence="2" id="KW-0597">Phosphoprotein</keyword>
<feature type="domain" description="Synapsin ATP-binding" evidence="6">
    <location>
        <begin position="209"/>
        <end position="368"/>
    </location>
</feature>
<gene>
    <name evidence="8" type="ORF">IHE44_0012319</name>
    <name evidence="7" type="ORF">IHE44_012187</name>
</gene>
<dbReference type="PANTHER" id="PTHR10841:SF6">
    <property type="entry name" value="SYNAPSIN III"/>
    <property type="match status" value="1"/>
</dbReference>
<feature type="compositionally biased region" description="Polar residues" evidence="5">
    <location>
        <begin position="496"/>
        <end position="529"/>
    </location>
</feature>
<keyword evidence="9" id="KW-1185">Reference proteome</keyword>
<name>A0A835NTL7_9PASS</name>
<feature type="compositionally biased region" description="Polar residues" evidence="5">
    <location>
        <begin position="825"/>
        <end position="837"/>
    </location>
</feature>
<comment type="caution">
    <text evidence="7">The sequence shown here is derived from an EMBL/GenBank/DDBJ whole genome shotgun (WGS) entry which is preliminary data.</text>
</comment>
<evidence type="ECO:0000256" key="4">
    <source>
        <dbReference type="ARBA" id="ARBA00034103"/>
    </source>
</evidence>
<evidence type="ECO:0000256" key="3">
    <source>
        <dbReference type="ARBA" id="ARBA00023018"/>
    </source>
</evidence>
<dbReference type="FunFam" id="3.30.470.20:FF:000042">
    <property type="entry name" value="Synapsin III"/>
    <property type="match status" value="1"/>
</dbReference>
<proteinExistence type="inferred from homology"/>
<dbReference type="GO" id="GO:0030672">
    <property type="term" value="C:synaptic vesicle membrane"/>
    <property type="evidence" value="ECO:0007669"/>
    <property type="project" value="TreeGrafter"/>
</dbReference>
<dbReference type="FunFam" id="3.30.1490.20:FF:000008">
    <property type="entry name" value="Synapsin I"/>
    <property type="match status" value="1"/>
</dbReference>
<dbReference type="PRINTS" id="PR01368">
    <property type="entry name" value="SYNAPSIN"/>
</dbReference>
<dbReference type="GO" id="GO:0007269">
    <property type="term" value="P:neurotransmitter secretion"/>
    <property type="evidence" value="ECO:0007669"/>
    <property type="project" value="InterPro"/>
</dbReference>
<evidence type="ECO:0000313" key="9">
    <source>
        <dbReference type="Proteomes" id="UP000618051"/>
    </source>
</evidence>
<protein>
    <recommendedName>
        <fullName evidence="6">Synapsin ATP-binding domain-containing protein</fullName>
    </recommendedName>
</protein>
<sequence length="1140" mass="127314">MKVKPFSLDKQEWAYRDHSILCYSRLAQVLKISKKEEGSDSLSKSFQELREYFKCPSIPLPVLGSTHGSLLMPASDVAMPANLHEVIGTYNDKGMRLTRKLVAGRQIVLSECTSKPRTRFSFYIDITAPLSDVLQKFVKSQQSPWSHVGPPSFAVRAHGFAVYKSRGTAAASALKQGTEARACKHFGSNRVHGVEMRELGSEPHLPEPEQLTTPNFPVVVKLGHAHAGMGKVKVENQHDFRDMASIVAMAKTYATTEPFIDSKYDIRIQKIGSNYKAYMRTSISGNWKANTGSAMLEQIAMTERYRLWADACAEMFGGLDICAVKAVHSKDGKDYIIEVMDSSMPLIGEHIEEDRQLIADLVVSKMTQLVITAGSTPSPLRPWPPQVQPVSMKSQTGPLLGQLSQPRPPPQGGPRQPQGSQPPRTNAPPQQRLSPQGQQPQSPQSTSPQQRSPGSPQQVRSAAGSSPVQASKAGAFPPQQPRPPAQGRAPSQPSPTEMSKQQTTPHPHLNKSQSLTNSFSISESSQRGNATEDEAKAETIRNLRKSFASLEDRDGSLLVCFSSKPATLNEDVSVHIYWNWDMTNPTQAVFMTKITHPIICGSNKRVRNGLEQAASHWQEKQINRLLYMEKRAHKPHSTFWDLSHTNVKTKHLVKANRTKEALIFFTGKPGNMSSKEGPIPEQHTDCQQGKPCDCYQGIGNSVRYKELLQTLRDLTIHFTVTIQKCFLPNKILKEKGNNTFKNFHEHTSMLESKLSDYKTPCRKKQQSNECTANVHGAAPAGSRWKPVTGTNSSWKRRLQTEKKSILNLPKCSSFSNCIHFYSTSQKSAPRQSKNPEQQVPCPPKTRHSTLGRSLTPSLSIQHVIYLHAHSMQIINFQMLLNREIPETLSLPLPSGSTSLDYLCFFSLLNRSKLQNYCYNIIVVGLPHNYAWKTATPFPSLKSILPFCSLKKEEQEDFTVILDTFQHSVSSSTTFQLDFFSALTQKFLFGGAPTHLRYIACLHHEKMNQNNQGISSTGTLSRKVEHLQGMRCFTISSFAAQHGFGGIGTCTFFQIAHSALLLLACWPDCCWRSRWMVHDHSEVGQEQQEVAKKKPETKLISRKAATKYTHSGKTSSNFGFLLPTLQEWCESPVKHQHVAPN</sequence>
<evidence type="ECO:0000256" key="1">
    <source>
        <dbReference type="ARBA" id="ARBA00008243"/>
    </source>
</evidence>
<dbReference type="OrthoDB" id="10249572at2759"/>
<comment type="similarity">
    <text evidence="1">Belongs to the synapsin family.</text>
</comment>
<evidence type="ECO:0000256" key="5">
    <source>
        <dbReference type="SAM" id="MobiDB-lite"/>
    </source>
</evidence>
<feature type="region of interest" description="Disordered" evidence="5">
    <location>
        <begin position="374"/>
        <end position="537"/>
    </location>
</feature>
<dbReference type="InterPro" id="IPR019735">
    <property type="entry name" value="Synapsin_CS"/>
</dbReference>
<feature type="compositionally biased region" description="Low complexity" evidence="5">
    <location>
        <begin position="485"/>
        <end position="495"/>
    </location>
</feature>
<reference evidence="8" key="3">
    <citation type="submission" date="2022-01" db="EMBL/GenBank/DDBJ databases">
        <authorList>
            <person name="Rubenstein D.R."/>
        </authorList>
    </citation>
    <scope>NUCLEOTIDE SEQUENCE</scope>
    <source>
        <strain evidence="8">SS15</strain>
        <tissue evidence="8">Liver</tissue>
    </source>
</reference>
<dbReference type="Gene3D" id="3.30.470.20">
    <property type="entry name" value="ATP-grasp fold, B domain"/>
    <property type="match status" value="1"/>
</dbReference>
<dbReference type="InterPro" id="IPR020898">
    <property type="entry name" value="Synapsin_ATP-bd_dom"/>
</dbReference>